<dbReference type="RefSeq" id="WP_227897277.1">
    <property type="nucleotide sequence ID" value="NZ_CP099467.1"/>
</dbReference>
<sequence length="404" mass="45890">MSEPSSVPAKPRRVPKFDELDEEKGMNRLQKSFYNRVFLPSFLAGNPVDVNGQTGYAEVLMRSLVEERDADPAAARRTLTALIDAYPYAKDGGPFRASDTMATFCFLDGDFAAGYDALRIGVTASLHLTLAEHLGHPPLKAMQVLQWSEWGITRKGIHDLDNVVDALQARLDEFQAERGVSIVTDFWRRLTADKPVDEVAADIEDEVQQVYTADDIRWFLEQDRAAPPRTYEYPSRWDPDGTVPWPGPWIESTRHYGLFRAWLRFLTRQAENDARDHAGVPRVGEQWRSEMHLLGQLREAMPQEKFVHQYRPYWLAPQSLDIFLPAYDIAVEYQGLQHTRPVEFFGGKKTFEDQEVRDIVKAMTCAENGCTLIEVHPGYVLEDVVRDILAAIEQHNSTVSGAHG</sequence>
<dbReference type="AlphaFoldDB" id="A0A9X1MFT3"/>
<reference evidence="1" key="1">
    <citation type="submission" date="2021-10" db="EMBL/GenBank/DDBJ databases">
        <title>Novel species in genus Arthrobacter.</title>
        <authorList>
            <person name="Liu Y."/>
        </authorList>
    </citation>
    <scope>NUCLEOTIDE SEQUENCE</scope>
    <source>
        <strain evidence="1">Zg-Y453</strain>
    </source>
</reference>
<evidence type="ECO:0000313" key="1">
    <source>
        <dbReference type="EMBL" id="MCC3299289.1"/>
    </source>
</evidence>
<evidence type="ECO:0000313" key="2">
    <source>
        <dbReference type="Proteomes" id="UP001139158"/>
    </source>
</evidence>
<protein>
    <submittedName>
        <fullName evidence="1">Uncharacterized protein</fullName>
    </submittedName>
</protein>
<dbReference type="EMBL" id="JAJFZV010000018">
    <property type="protein sequence ID" value="MCC3299289.1"/>
    <property type="molecule type" value="Genomic_DNA"/>
</dbReference>
<accession>A0A9X1MFT3</accession>
<comment type="caution">
    <text evidence="1">The sequence shown here is derived from an EMBL/GenBank/DDBJ whole genome shotgun (WGS) entry which is preliminary data.</text>
</comment>
<proteinExistence type="predicted"/>
<gene>
    <name evidence="1" type="ORF">LJ757_15975</name>
</gene>
<dbReference type="Proteomes" id="UP001139158">
    <property type="component" value="Unassembled WGS sequence"/>
</dbReference>
<name>A0A9X1MFT3_9MICC</name>
<organism evidence="1 2">
    <name type="scientific">Arthrobacter caoxuetaonis</name>
    <dbReference type="NCBI Taxonomy" id="2886935"/>
    <lineage>
        <taxon>Bacteria</taxon>
        <taxon>Bacillati</taxon>
        <taxon>Actinomycetota</taxon>
        <taxon>Actinomycetes</taxon>
        <taxon>Micrococcales</taxon>
        <taxon>Micrococcaceae</taxon>
        <taxon>Arthrobacter</taxon>
    </lineage>
</organism>
<keyword evidence="2" id="KW-1185">Reference proteome</keyword>